<keyword evidence="2" id="KW-1185">Reference proteome</keyword>
<organism evidence="1 2">
    <name type="scientific">Marinicella pacifica</name>
    <dbReference type="NCBI Taxonomy" id="1171543"/>
    <lineage>
        <taxon>Bacteria</taxon>
        <taxon>Pseudomonadati</taxon>
        <taxon>Pseudomonadota</taxon>
        <taxon>Gammaproteobacteria</taxon>
        <taxon>Lysobacterales</taxon>
        <taxon>Marinicellaceae</taxon>
        <taxon>Marinicella</taxon>
    </lineage>
</organism>
<sequence length="169" mass="20075">MIHRELRDIGYQGGITLVRDYLRQLRDCVEPVEVIRFETEPGKQMQVDWGKMRGGKDPIHAFVCVLGFCRALFVVLTDNMRYETLEACHRAAFDYFQGVPEQVWYAPYVWEDKAQMLLLNDPVLKSKFDTKRQVDKAFSNNAFLQLKWLHQHSEHQETEFQQYPVYRLN</sequence>
<evidence type="ECO:0000313" key="1">
    <source>
        <dbReference type="EMBL" id="GGF99687.1"/>
    </source>
</evidence>
<evidence type="ECO:0008006" key="3">
    <source>
        <dbReference type="Google" id="ProtNLM"/>
    </source>
</evidence>
<reference evidence="1" key="1">
    <citation type="journal article" date="2014" name="Int. J. Syst. Evol. Microbiol.">
        <title>Complete genome sequence of Corynebacterium casei LMG S-19264T (=DSM 44701T), isolated from a smear-ripened cheese.</title>
        <authorList>
            <consortium name="US DOE Joint Genome Institute (JGI-PGF)"/>
            <person name="Walter F."/>
            <person name="Albersmeier A."/>
            <person name="Kalinowski J."/>
            <person name="Ruckert C."/>
        </authorList>
    </citation>
    <scope>NUCLEOTIDE SEQUENCE</scope>
    <source>
        <strain evidence="1">CGMCC 1.12181</strain>
    </source>
</reference>
<gene>
    <name evidence="1" type="ORF">GCM10011365_21200</name>
</gene>
<dbReference type="AlphaFoldDB" id="A0A917CVI7"/>
<dbReference type="PANTHER" id="PTHR35004">
    <property type="entry name" value="TRANSPOSASE RV3428C-RELATED"/>
    <property type="match status" value="1"/>
</dbReference>
<proteinExistence type="predicted"/>
<accession>A0A917CVI7</accession>
<dbReference type="PANTHER" id="PTHR35004:SF6">
    <property type="entry name" value="TRANSPOSASE"/>
    <property type="match status" value="1"/>
</dbReference>
<evidence type="ECO:0000313" key="2">
    <source>
        <dbReference type="Proteomes" id="UP000605253"/>
    </source>
</evidence>
<protein>
    <recommendedName>
        <fullName evidence="3">Transposase</fullName>
    </recommendedName>
</protein>
<name>A0A917CVI7_9GAMM</name>
<comment type="caution">
    <text evidence="1">The sequence shown here is derived from an EMBL/GenBank/DDBJ whole genome shotgun (WGS) entry which is preliminary data.</text>
</comment>
<dbReference type="Proteomes" id="UP000605253">
    <property type="component" value="Unassembled WGS sequence"/>
</dbReference>
<dbReference type="EMBL" id="BMEO01000010">
    <property type="protein sequence ID" value="GGF99687.1"/>
    <property type="molecule type" value="Genomic_DNA"/>
</dbReference>
<reference evidence="1" key="2">
    <citation type="submission" date="2020-09" db="EMBL/GenBank/DDBJ databases">
        <authorList>
            <person name="Sun Q."/>
            <person name="Zhou Y."/>
        </authorList>
    </citation>
    <scope>NUCLEOTIDE SEQUENCE</scope>
    <source>
        <strain evidence="1">CGMCC 1.12181</strain>
    </source>
</reference>